<proteinExistence type="predicted"/>
<name>A0A3N2QC59_9BACT</name>
<feature type="chain" id="PRO_5018305220" evidence="1">
    <location>
        <begin position="25"/>
        <end position="954"/>
    </location>
</feature>
<dbReference type="InterPro" id="IPR011042">
    <property type="entry name" value="6-blade_b-propeller_TolB-like"/>
</dbReference>
<keyword evidence="1" id="KW-0732">Signal</keyword>
<accession>A0A3N2QC59</accession>
<dbReference type="PANTHER" id="PTHR36842">
    <property type="entry name" value="PROTEIN TOLB HOMOLOG"/>
    <property type="match status" value="1"/>
</dbReference>
<dbReference type="PANTHER" id="PTHR36842:SF1">
    <property type="entry name" value="PROTEIN TOLB"/>
    <property type="match status" value="1"/>
</dbReference>
<organism evidence="2 3">
    <name type="scientific">Candidatus Cardinium hertigii</name>
    <dbReference type="NCBI Taxonomy" id="247481"/>
    <lineage>
        <taxon>Bacteria</taxon>
        <taxon>Pseudomonadati</taxon>
        <taxon>Bacteroidota</taxon>
        <taxon>Cytophagia</taxon>
        <taxon>Cytophagales</taxon>
        <taxon>Amoebophilaceae</taxon>
        <taxon>Candidatus Cardinium</taxon>
    </lineage>
</organism>
<keyword evidence="3" id="KW-1185">Reference proteome</keyword>
<sequence>MIFKLFLFIITCCCFLLGSFPTYAECMQKIETPHFSIAFDKRTMNQAQRIANTLETIYKPVSRSLGIYPGAIRLWLNNQSAEANSCFSSPPRQLMFSNFYPANPYFCGNADFISLLCIHEFRHVVQHSIQYHYTPFLLKPFYFWGNTITCSGVPSFFSEGDAVCVETALTKSGRGRFPGWEKLYKVNLLERKPISFGKQLFGSYQHRMPGIYRLGYYFCTHIRKKYGAQAIRAIYEKSVRRVPFFGFYNAIKEVTKKSVLEIYKEMNQELLWGWQKQLEGLSITPATHITIQPSADTTDPIDYIKPFMDVSGNLKAWKKGLGVRPQLVSLSPHSFSKSTALLKKASTHFQETRCCFTRDILAPAAFDIGQGCAAWLESCLHPWQGKTLENRTYNYTVRLQYYDFKSKKNRTLTKNCRYNALAISPNTAQLVAVEVDKGGTIYLVILETQQGRVLKKIDNAAGGYYLTPSWCDEAHIVAIHTKEGQNSIVRINVHTDKVEILLPYSYEHRNSPKIYKDYLLYNSSYNGIDNIYAMHLPTKHGFQVTSRKYGAYLGMVDPVNHQLVFNDYTKDGMAIAVMPFDPLSWLPLERVEDRTVRHYETLVAQENNSDILAQVPEHVYPITNYNFWRDSLGFSSIALDEPKIIGGKVLLPELLSLQHNFKARPHFYHQFNPEWKDQNNEQKTSALGLDIQYQTCYPILNADFSFQRKLSVQDKTSWRKQLEVGIKFPYYFTLDSSSGETYLHISPILRLFDKGNILDYVQYKFMIKNAATSCIKDMHAPWSQQLDISYNHRFEHTETYSYDLDWNVQFHLFFPGIFPHHYTGLIPECQYRHYSKEHVLFPKSEILPKFQLLYGFPLYLDDWQIPLIWFLRKASFAVSYAIQPAGWINKLDNLRLQDTQHTITPQLTFWNGFLSIESYDPVKVLIAFPFHWKKDLNKQWKFSWKPKLECTLAW</sequence>
<dbReference type="Proteomes" id="UP000270927">
    <property type="component" value="Unassembled WGS sequence"/>
</dbReference>
<gene>
    <name evidence="2" type="ORF">EDM02_03115</name>
</gene>
<reference evidence="2 3" key="1">
    <citation type="submission" date="2018-09" db="EMBL/GenBank/DDBJ databases">
        <title>Comparative Genomics of Wolbachia-Cardinium Dual Endosymbiosis in a Plant-Parasitic Nematode.</title>
        <authorList>
            <person name="Brown A.M.V."/>
            <person name="Wasala S.K."/>
            <person name="Howe D.K."/>
            <person name="Peetz A.B."/>
            <person name="Zasada I.A."/>
            <person name="Denver D.R."/>
        </authorList>
    </citation>
    <scope>NUCLEOTIDE SEQUENCE [LARGE SCALE GENOMIC DNA]</scope>
    <source>
        <strain evidence="2 3">Pp_1</strain>
    </source>
</reference>
<dbReference type="EMBL" id="RARA01000024">
    <property type="protein sequence ID" value="ROT47397.1"/>
    <property type="molecule type" value="Genomic_DNA"/>
</dbReference>
<evidence type="ECO:0000313" key="3">
    <source>
        <dbReference type="Proteomes" id="UP000270927"/>
    </source>
</evidence>
<feature type="signal peptide" evidence="1">
    <location>
        <begin position="1"/>
        <end position="24"/>
    </location>
</feature>
<dbReference type="AlphaFoldDB" id="A0A3N2QC59"/>
<dbReference type="Gene3D" id="2.120.10.30">
    <property type="entry name" value="TolB, C-terminal domain"/>
    <property type="match status" value="1"/>
</dbReference>
<comment type="caution">
    <text evidence="2">The sequence shown here is derived from an EMBL/GenBank/DDBJ whole genome shotgun (WGS) entry which is preliminary data.</text>
</comment>
<evidence type="ECO:0000313" key="2">
    <source>
        <dbReference type="EMBL" id="ROT47397.1"/>
    </source>
</evidence>
<evidence type="ECO:0000256" key="1">
    <source>
        <dbReference type="SAM" id="SignalP"/>
    </source>
</evidence>
<protein>
    <submittedName>
        <fullName evidence="2">Uncharacterized protein</fullName>
    </submittedName>
</protein>
<dbReference type="SUPFAM" id="SSF69304">
    <property type="entry name" value="Tricorn protease N-terminal domain"/>
    <property type="match status" value="1"/>
</dbReference>